<evidence type="ECO:0000256" key="1">
    <source>
        <dbReference type="SAM" id="Phobius"/>
    </source>
</evidence>
<reference evidence="2" key="1">
    <citation type="journal article" date="2021" name="Proc. Natl. Acad. Sci. U.S.A.">
        <title>A Catalog of Tens of Thousands of Viruses from Human Metagenomes Reveals Hidden Associations with Chronic Diseases.</title>
        <authorList>
            <person name="Tisza M.J."/>
            <person name="Buck C.B."/>
        </authorList>
    </citation>
    <scope>NUCLEOTIDE SEQUENCE</scope>
    <source>
        <strain evidence="2">Ct45W1</strain>
    </source>
</reference>
<evidence type="ECO:0000313" key="2">
    <source>
        <dbReference type="EMBL" id="DAD65652.1"/>
    </source>
</evidence>
<keyword evidence="1" id="KW-0472">Membrane</keyword>
<keyword evidence="1" id="KW-0812">Transmembrane</keyword>
<dbReference type="EMBL" id="BK014646">
    <property type="protein sequence ID" value="DAD65652.1"/>
    <property type="molecule type" value="Genomic_DNA"/>
</dbReference>
<feature type="transmembrane region" description="Helical" evidence="1">
    <location>
        <begin position="20"/>
        <end position="37"/>
    </location>
</feature>
<name>A0A8S5L6X2_9CAUD</name>
<proteinExistence type="predicted"/>
<protein>
    <submittedName>
        <fullName evidence="2">Mycobacterial 2 TMS Phage Holin (M2 Hol) Family</fullName>
    </submittedName>
</protein>
<sequence>MPGKHASGKFTFTAEQRKAAYGVIAAVFTLAVAYGVVTAENAEAVMRALEQLAPVAVALFARHHVETE</sequence>
<keyword evidence="1" id="KW-1133">Transmembrane helix</keyword>
<accession>A0A8S5L6X2</accession>
<organism evidence="2">
    <name type="scientific">Siphoviridae sp. ct45W1</name>
    <dbReference type="NCBI Taxonomy" id="2823562"/>
    <lineage>
        <taxon>Viruses</taxon>
        <taxon>Duplodnaviria</taxon>
        <taxon>Heunggongvirae</taxon>
        <taxon>Uroviricota</taxon>
        <taxon>Caudoviricetes</taxon>
    </lineage>
</organism>